<name>A0A1R2CMZ1_9CILI</name>
<keyword evidence="1" id="KW-0880">Kelch repeat</keyword>
<dbReference type="OrthoDB" id="45365at2759"/>
<dbReference type="SUPFAM" id="SSF117281">
    <property type="entry name" value="Kelch motif"/>
    <property type="match status" value="1"/>
</dbReference>
<evidence type="ECO:0000256" key="2">
    <source>
        <dbReference type="ARBA" id="ARBA00022737"/>
    </source>
</evidence>
<dbReference type="PANTHER" id="PTHR24412">
    <property type="entry name" value="KELCH PROTEIN"/>
    <property type="match status" value="1"/>
</dbReference>
<dbReference type="InterPro" id="IPR015915">
    <property type="entry name" value="Kelch-typ_b-propeller"/>
</dbReference>
<keyword evidence="4" id="KW-1185">Reference proteome</keyword>
<proteinExistence type="predicted"/>
<evidence type="ECO:0000313" key="4">
    <source>
        <dbReference type="Proteomes" id="UP000187209"/>
    </source>
</evidence>
<gene>
    <name evidence="3" type="ORF">SteCoe_7196</name>
</gene>
<sequence>MKCAYCSETAKYSYKYANSIIYSCSNHLENHYPIIGNHKINQIMQKIVFINYEMKEILIDRIKLLKVNAKLDLNDTIAHTNNAITKLSTDLKKFTKYIMGFIKSCDDTINCIEGFHGKIEEKEYYSPIESILIMQESDTLNLLRSPKIKLSPFNQQIIECTPSSFPHCLFQYSFKALSFSDENEIVYNDGKSEIKIPTNFDWAGRLFTIRKDLAMFTGGKKASSSVSVIDLKSKIIYSLSSMHQRRKWHAVAWIDGYPAVLGGHDDEKCLDKVEVYKNGNWEKYPSLTLKKDSCSAVSCFNKVYVFGGRMRYGDNPNKLKSIEKYENRSWSLLSVKLFSPMTSLGLFVSGTYIIIFGGIDENQTYLKDCFVLDKRNLYVSKINTKLEESLFFGNLNFLTFDGEVLIYGNDTKQNKKLVKITCIM</sequence>
<dbReference type="Proteomes" id="UP000187209">
    <property type="component" value="Unassembled WGS sequence"/>
</dbReference>
<comment type="caution">
    <text evidence="3">The sequence shown here is derived from an EMBL/GenBank/DDBJ whole genome shotgun (WGS) entry which is preliminary data.</text>
</comment>
<keyword evidence="2" id="KW-0677">Repeat</keyword>
<evidence type="ECO:0008006" key="5">
    <source>
        <dbReference type="Google" id="ProtNLM"/>
    </source>
</evidence>
<dbReference type="AlphaFoldDB" id="A0A1R2CMZ1"/>
<accession>A0A1R2CMZ1</accession>
<dbReference type="EMBL" id="MPUH01000103">
    <property type="protein sequence ID" value="OMJ90394.1"/>
    <property type="molecule type" value="Genomic_DNA"/>
</dbReference>
<dbReference type="Gene3D" id="2.120.10.80">
    <property type="entry name" value="Kelch-type beta propeller"/>
    <property type="match status" value="1"/>
</dbReference>
<evidence type="ECO:0000313" key="3">
    <source>
        <dbReference type="EMBL" id="OMJ90394.1"/>
    </source>
</evidence>
<protein>
    <recommendedName>
        <fullName evidence="5">Kelch motif family protein</fullName>
    </recommendedName>
</protein>
<evidence type="ECO:0000256" key="1">
    <source>
        <dbReference type="ARBA" id="ARBA00022441"/>
    </source>
</evidence>
<dbReference type="PANTHER" id="PTHR24412:SF489">
    <property type="entry name" value="RING FINGER DOMAIN AND KELCH REPEAT-CONTAINING PROTEIN DDB_G0271372"/>
    <property type="match status" value="1"/>
</dbReference>
<reference evidence="3 4" key="1">
    <citation type="submission" date="2016-11" db="EMBL/GenBank/DDBJ databases">
        <title>The macronuclear genome of Stentor coeruleus: a giant cell with tiny introns.</title>
        <authorList>
            <person name="Slabodnick M."/>
            <person name="Ruby J.G."/>
            <person name="Reiff S.B."/>
            <person name="Swart E.C."/>
            <person name="Gosai S."/>
            <person name="Prabakaran S."/>
            <person name="Witkowska E."/>
            <person name="Larue G.E."/>
            <person name="Fisher S."/>
            <person name="Freeman R.M."/>
            <person name="Gunawardena J."/>
            <person name="Chu W."/>
            <person name="Stover N.A."/>
            <person name="Gregory B.D."/>
            <person name="Nowacki M."/>
            <person name="Derisi J."/>
            <person name="Roy S.W."/>
            <person name="Marshall W.F."/>
            <person name="Sood P."/>
        </authorList>
    </citation>
    <scope>NUCLEOTIDE SEQUENCE [LARGE SCALE GENOMIC DNA]</scope>
    <source>
        <strain evidence="3">WM001</strain>
    </source>
</reference>
<organism evidence="3 4">
    <name type="scientific">Stentor coeruleus</name>
    <dbReference type="NCBI Taxonomy" id="5963"/>
    <lineage>
        <taxon>Eukaryota</taxon>
        <taxon>Sar</taxon>
        <taxon>Alveolata</taxon>
        <taxon>Ciliophora</taxon>
        <taxon>Postciliodesmatophora</taxon>
        <taxon>Heterotrichea</taxon>
        <taxon>Heterotrichida</taxon>
        <taxon>Stentoridae</taxon>
        <taxon>Stentor</taxon>
    </lineage>
</organism>